<evidence type="ECO:0000256" key="5">
    <source>
        <dbReference type="ARBA" id="ARBA00022723"/>
    </source>
</evidence>
<dbReference type="Pfam" id="PF02128">
    <property type="entry name" value="Peptidase_M36"/>
    <property type="match status" value="1"/>
</dbReference>
<comment type="subcellular location">
    <subcellularLocation>
        <location evidence="1 13">Secreted</location>
    </subcellularLocation>
</comment>
<keyword evidence="3 13" id="KW-0964">Secreted</keyword>
<keyword evidence="6 13" id="KW-0732">Signal</keyword>
<comment type="similarity">
    <text evidence="2 13">Belongs to the peptidase M36 family.</text>
</comment>
<feature type="chain" id="PRO_5040532195" description="Extracellular metalloproteinase" evidence="13">
    <location>
        <begin position="18"/>
        <end position="638"/>
    </location>
</feature>
<feature type="binding site" evidence="12">
    <location>
        <position position="439"/>
    </location>
    <ligand>
        <name>Zn(2+)</name>
        <dbReference type="ChEBI" id="CHEBI:29105"/>
        <note>catalytic</note>
    </ligand>
</feature>
<evidence type="ECO:0000256" key="1">
    <source>
        <dbReference type="ARBA" id="ARBA00004613"/>
    </source>
</evidence>
<evidence type="ECO:0000256" key="10">
    <source>
        <dbReference type="ARBA" id="ARBA00023145"/>
    </source>
</evidence>
<dbReference type="GeneID" id="75832164"/>
<comment type="caution">
    <text evidence="16">The sequence shown here is derived from an EMBL/GenBank/DDBJ whole genome shotgun (WGS) entry which is preliminary data.</text>
</comment>
<dbReference type="GO" id="GO:0004222">
    <property type="term" value="F:metalloendopeptidase activity"/>
    <property type="evidence" value="ECO:0007669"/>
    <property type="project" value="InterPro"/>
</dbReference>
<feature type="binding site" evidence="12">
    <location>
        <position position="435"/>
    </location>
    <ligand>
        <name>Zn(2+)</name>
        <dbReference type="ChEBI" id="CHEBI:29105"/>
        <note>catalytic</note>
    </ligand>
</feature>
<keyword evidence="9 13" id="KW-0482">Metalloprotease</keyword>
<evidence type="ECO:0000313" key="16">
    <source>
        <dbReference type="EMBL" id="KAI6783652.1"/>
    </source>
</evidence>
<dbReference type="Gene3D" id="3.10.170.10">
    <property type="match status" value="1"/>
</dbReference>
<keyword evidence="4 13" id="KW-0645">Protease</keyword>
<feature type="compositionally biased region" description="Polar residues" evidence="14">
    <location>
        <begin position="388"/>
        <end position="401"/>
    </location>
</feature>
<dbReference type="GO" id="GO:0006508">
    <property type="term" value="P:proteolysis"/>
    <property type="evidence" value="ECO:0007669"/>
    <property type="project" value="UniProtKB-KW"/>
</dbReference>
<keyword evidence="5 12" id="KW-0479">Metal-binding</keyword>
<evidence type="ECO:0000256" key="3">
    <source>
        <dbReference type="ARBA" id="ARBA00022525"/>
    </source>
</evidence>
<keyword evidence="8 12" id="KW-0862">Zinc</keyword>
<evidence type="ECO:0000256" key="14">
    <source>
        <dbReference type="SAM" id="MobiDB-lite"/>
    </source>
</evidence>
<feature type="signal peptide" evidence="13">
    <location>
        <begin position="1"/>
        <end position="17"/>
    </location>
</feature>
<dbReference type="Pfam" id="PF07504">
    <property type="entry name" value="FTP"/>
    <property type="match status" value="1"/>
</dbReference>
<dbReference type="GO" id="GO:0005576">
    <property type="term" value="C:extracellular region"/>
    <property type="evidence" value="ECO:0007669"/>
    <property type="project" value="UniProtKB-SubCell"/>
</dbReference>
<feature type="active site" evidence="11">
    <location>
        <position position="436"/>
    </location>
</feature>
<evidence type="ECO:0000256" key="12">
    <source>
        <dbReference type="PIRSR" id="PIRSR601842-2"/>
    </source>
</evidence>
<comment type="cofactor">
    <cofactor evidence="12">
        <name>Zn(2+)</name>
        <dbReference type="ChEBI" id="CHEBI:29105"/>
    </cofactor>
    <text evidence="12">Binds 1 zinc ion per subunit.</text>
</comment>
<proteinExistence type="inferred from homology"/>
<evidence type="ECO:0000256" key="2">
    <source>
        <dbReference type="ARBA" id="ARBA00006006"/>
    </source>
</evidence>
<feature type="region of interest" description="Disordered" evidence="14">
    <location>
        <begin position="382"/>
        <end position="411"/>
    </location>
</feature>
<sequence length="638" mass="70300">MKYQMLLGLTGLAAVHAHPQRRQPNNGASALSKRGIDLSGYTMPGLGSYTKTSSVKPAEMRSSSSDYVETATKLVKERFPDLEFRIIDDAYVGRNGVGHVNFKQTVHGLDVDNGDFHVNVRDGKVFSHGNSFFTGKLPSDSPLKKRDYSNPIDALRGAIKTLGLPLEADNAIVEQSLIGSEHPEQYTIGGADGDVGKLETRLLWVSNGNDKDLQLSWRVETELEDNWLLTYVDASDTTRVVGVVDYDSDATYEVYPWGFNDPLDSDVERTVVEDPWLLEASPFGWHNDGAREYTTTRGNNGIAQVNPSGVDGYLDRYRPESEDLAFEYPFPLNETDNTKYWDASITQLFYTTNHLHDLLYVLGFNEEAGNFQISNNGNGGRGNDFVYLQSQDGSSTNNANFRTPPDGQNGRMRMYMFTSTEPKRDSSFDAGVVIHEYVHGLSTRLTGGPANSNCLSSGEPGGMGEGWSDFFATTIRLKPGDTRATDYPMGDWVTGNPAGIRKYVYSTSLTTNPHTYAAVEGLTRVHDIGNIWATILYEVLWNLIDKHGKNDDAFPVLDGAGVPQDGKFLALKLVQEGMALQPCSPDLIAARDAIIDADEVLTGGENFCELWAGFAKRGLGPDAVRRPRTEDFELPEGC</sequence>
<dbReference type="InterPro" id="IPR050371">
    <property type="entry name" value="Fungal_virulence_M36"/>
</dbReference>
<evidence type="ECO:0000256" key="6">
    <source>
        <dbReference type="ARBA" id="ARBA00022729"/>
    </source>
</evidence>
<evidence type="ECO:0000256" key="9">
    <source>
        <dbReference type="ARBA" id="ARBA00023049"/>
    </source>
</evidence>
<feature type="binding site" evidence="12">
    <location>
        <position position="465"/>
    </location>
    <ligand>
        <name>Zn(2+)</name>
        <dbReference type="ChEBI" id="CHEBI:29105"/>
        <note>catalytic</note>
    </ligand>
</feature>
<reference evidence="16" key="2">
    <citation type="submission" date="2022-07" db="EMBL/GenBank/DDBJ databases">
        <authorList>
            <person name="Goncalves M.F.M."/>
            <person name="Hilario S."/>
            <person name="Van De Peer Y."/>
            <person name="Esteves A.C."/>
            <person name="Alves A."/>
        </authorList>
    </citation>
    <scope>NUCLEOTIDE SEQUENCE</scope>
    <source>
        <strain evidence="16">MUM 19.33</strain>
    </source>
</reference>
<evidence type="ECO:0000256" key="13">
    <source>
        <dbReference type="RuleBase" id="RU364017"/>
    </source>
</evidence>
<feature type="domain" description="FTP" evidence="15">
    <location>
        <begin position="83"/>
        <end position="132"/>
    </location>
</feature>
<dbReference type="Gene3D" id="1.10.390.10">
    <property type="entry name" value="Neutral Protease Domain 2"/>
    <property type="match status" value="1"/>
</dbReference>
<gene>
    <name evidence="16" type="ORF">J7T54_005681</name>
</gene>
<dbReference type="PRINTS" id="PR00999">
    <property type="entry name" value="FUNGALYSIN"/>
</dbReference>
<dbReference type="EC" id="3.4.24.-" evidence="13"/>
<accession>A0A9Q0BFM9</accession>
<dbReference type="EMBL" id="JAGIXG020000007">
    <property type="protein sequence ID" value="KAI6783652.1"/>
    <property type="molecule type" value="Genomic_DNA"/>
</dbReference>
<evidence type="ECO:0000313" key="17">
    <source>
        <dbReference type="Proteomes" id="UP001055219"/>
    </source>
</evidence>
<dbReference type="InterPro" id="IPR011096">
    <property type="entry name" value="FTP_domain"/>
</dbReference>
<evidence type="ECO:0000256" key="8">
    <source>
        <dbReference type="ARBA" id="ARBA00022833"/>
    </source>
</evidence>
<evidence type="ECO:0000259" key="15">
    <source>
        <dbReference type="Pfam" id="PF07504"/>
    </source>
</evidence>
<protein>
    <recommendedName>
        <fullName evidence="13">Extracellular metalloproteinase</fullName>
        <ecNumber evidence="13">3.4.24.-</ecNumber>
    </recommendedName>
    <alternativeName>
        <fullName evidence="13">Fungalysin</fullName>
    </alternativeName>
</protein>
<dbReference type="PANTHER" id="PTHR33478">
    <property type="entry name" value="EXTRACELLULAR METALLOPROTEINASE MEP"/>
    <property type="match status" value="1"/>
</dbReference>
<keyword evidence="7 13" id="KW-0378">Hydrolase</keyword>
<dbReference type="PANTHER" id="PTHR33478:SF1">
    <property type="entry name" value="EXTRACELLULAR METALLOPROTEINASE MEP"/>
    <property type="match status" value="1"/>
</dbReference>
<organism evidence="16 17">
    <name type="scientific">Emericellopsis cladophorae</name>
    <dbReference type="NCBI Taxonomy" id="2686198"/>
    <lineage>
        <taxon>Eukaryota</taxon>
        <taxon>Fungi</taxon>
        <taxon>Dikarya</taxon>
        <taxon>Ascomycota</taxon>
        <taxon>Pezizomycotina</taxon>
        <taxon>Sordariomycetes</taxon>
        <taxon>Hypocreomycetidae</taxon>
        <taxon>Hypocreales</taxon>
        <taxon>Bionectriaceae</taxon>
        <taxon>Emericellopsis</taxon>
    </lineage>
</organism>
<keyword evidence="10 13" id="KW-0865">Zymogen</keyword>
<reference evidence="16" key="1">
    <citation type="journal article" date="2021" name="J Fungi (Basel)">
        <title>Genomic and Metabolomic Analyses of the Marine Fungus Emericellopsis cladophorae: Insights into Saltwater Adaptability Mechanisms and Its Biosynthetic Potential.</title>
        <authorList>
            <person name="Goncalves M.F.M."/>
            <person name="Hilario S."/>
            <person name="Van de Peer Y."/>
            <person name="Esteves A.C."/>
            <person name="Alves A."/>
        </authorList>
    </citation>
    <scope>NUCLEOTIDE SEQUENCE</scope>
    <source>
        <strain evidence="16">MUM 19.33</strain>
    </source>
</reference>
<feature type="binding site" evidence="12">
    <location>
        <position position="249"/>
    </location>
    <ligand>
        <name>Zn(2+)</name>
        <dbReference type="ChEBI" id="CHEBI:29105"/>
        <note>catalytic</note>
    </ligand>
</feature>
<dbReference type="InterPro" id="IPR001842">
    <property type="entry name" value="Peptidase_M36"/>
</dbReference>
<dbReference type="InterPro" id="IPR027268">
    <property type="entry name" value="Peptidase_M4/M1_CTD_sf"/>
</dbReference>
<dbReference type="SUPFAM" id="SSF55486">
    <property type="entry name" value="Metalloproteases ('zincins'), catalytic domain"/>
    <property type="match status" value="1"/>
</dbReference>
<evidence type="ECO:0000256" key="7">
    <source>
        <dbReference type="ARBA" id="ARBA00022801"/>
    </source>
</evidence>
<dbReference type="Proteomes" id="UP001055219">
    <property type="component" value="Unassembled WGS sequence"/>
</dbReference>
<evidence type="ECO:0000256" key="11">
    <source>
        <dbReference type="PIRSR" id="PIRSR601842-1"/>
    </source>
</evidence>
<dbReference type="RefSeq" id="XP_051364508.1">
    <property type="nucleotide sequence ID" value="XM_051504126.1"/>
</dbReference>
<evidence type="ECO:0000256" key="4">
    <source>
        <dbReference type="ARBA" id="ARBA00022670"/>
    </source>
</evidence>
<dbReference type="GO" id="GO:0008270">
    <property type="term" value="F:zinc ion binding"/>
    <property type="evidence" value="ECO:0007669"/>
    <property type="project" value="InterPro"/>
</dbReference>
<dbReference type="CDD" id="cd09596">
    <property type="entry name" value="M36"/>
    <property type="match status" value="1"/>
</dbReference>
<dbReference type="OrthoDB" id="3227768at2759"/>
<dbReference type="AlphaFoldDB" id="A0A9Q0BFM9"/>
<keyword evidence="17" id="KW-1185">Reference proteome</keyword>
<name>A0A9Q0BFM9_9HYPO</name>